<evidence type="ECO:0008006" key="3">
    <source>
        <dbReference type="Google" id="ProtNLM"/>
    </source>
</evidence>
<gene>
    <name evidence="1" type="ORF">CEN50_21595</name>
</gene>
<comment type="caution">
    <text evidence="1">The sequence shown here is derived from an EMBL/GenBank/DDBJ whole genome shotgun (WGS) entry which is preliminary data.</text>
</comment>
<reference evidence="1 2" key="1">
    <citation type="submission" date="2017-07" db="EMBL/GenBank/DDBJ databases">
        <title>Genomes of Fischerella (Mastigocladus) sp. strains.</title>
        <authorList>
            <person name="Miller S.R."/>
        </authorList>
    </citation>
    <scope>NUCLEOTIDE SEQUENCE [LARGE SCALE GENOMIC DNA]</scope>
    <source>
        <strain evidence="1 2">CCMEE 5268</strain>
    </source>
</reference>
<evidence type="ECO:0000313" key="1">
    <source>
        <dbReference type="EMBL" id="PLZ95705.1"/>
    </source>
</evidence>
<sequence length="22" mass="2666">MGSWRSLPGDFPAWQTVYTYFR</sequence>
<dbReference type="AlphaFoldDB" id="A0A2N6KB55"/>
<organism evidence="1 2">
    <name type="scientific">Fischerella thermalis CCMEE 5268</name>
    <dbReference type="NCBI Taxonomy" id="2019662"/>
    <lineage>
        <taxon>Bacteria</taxon>
        <taxon>Bacillati</taxon>
        <taxon>Cyanobacteriota</taxon>
        <taxon>Cyanophyceae</taxon>
        <taxon>Nostocales</taxon>
        <taxon>Hapalosiphonaceae</taxon>
        <taxon>Fischerella</taxon>
    </lineage>
</organism>
<evidence type="ECO:0000313" key="2">
    <source>
        <dbReference type="Proteomes" id="UP000235025"/>
    </source>
</evidence>
<dbReference type="Proteomes" id="UP000235025">
    <property type="component" value="Unassembled WGS sequence"/>
</dbReference>
<dbReference type="EMBL" id="NMQA01000283">
    <property type="protein sequence ID" value="PLZ95705.1"/>
    <property type="molecule type" value="Genomic_DNA"/>
</dbReference>
<protein>
    <recommendedName>
        <fullName evidence="3">Transposase</fullName>
    </recommendedName>
</protein>
<proteinExistence type="predicted"/>
<accession>A0A2N6KB55</accession>
<feature type="non-terminal residue" evidence="1">
    <location>
        <position position="22"/>
    </location>
</feature>
<name>A0A2N6KB55_9CYAN</name>